<dbReference type="PhylomeDB" id="A0A0A2LA66"/>
<dbReference type="OrthoDB" id="10374944at2759"/>
<dbReference type="EMBL" id="JQGA01000237">
    <property type="protein sequence ID" value="KGO76844.1"/>
    <property type="molecule type" value="Genomic_DNA"/>
</dbReference>
<name>A0A0A2LA66_PENIT</name>
<reference evidence="1 2" key="1">
    <citation type="journal article" date="2015" name="Mol. Plant Microbe Interact.">
        <title>Genome, transcriptome, and functional analyses of Penicillium expansum provide new insights into secondary metabolism and pathogenicity.</title>
        <authorList>
            <person name="Ballester A.R."/>
            <person name="Marcet-Houben M."/>
            <person name="Levin E."/>
            <person name="Sela N."/>
            <person name="Selma-Lazaro C."/>
            <person name="Carmona L."/>
            <person name="Wisniewski M."/>
            <person name="Droby S."/>
            <person name="Gonzalez-Candelas L."/>
            <person name="Gabaldon T."/>
        </authorList>
    </citation>
    <scope>NUCLEOTIDE SEQUENCE [LARGE SCALE GENOMIC DNA]</scope>
    <source>
        <strain evidence="1 2">PHI-1</strain>
    </source>
</reference>
<organism evidence="1 2">
    <name type="scientific">Penicillium italicum</name>
    <name type="common">Blue mold</name>
    <dbReference type="NCBI Taxonomy" id="40296"/>
    <lineage>
        <taxon>Eukaryota</taxon>
        <taxon>Fungi</taxon>
        <taxon>Dikarya</taxon>
        <taxon>Ascomycota</taxon>
        <taxon>Pezizomycotina</taxon>
        <taxon>Eurotiomycetes</taxon>
        <taxon>Eurotiomycetidae</taxon>
        <taxon>Eurotiales</taxon>
        <taxon>Aspergillaceae</taxon>
        <taxon>Penicillium</taxon>
    </lineage>
</organism>
<evidence type="ECO:0000313" key="1">
    <source>
        <dbReference type="EMBL" id="KGO76844.1"/>
    </source>
</evidence>
<comment type="caution">
    <text evidence="1">The sequence shown here is derived from an EMBL/GenBank/DDBJ whole genome shotgun (WGS) entry which is preliminary data.</text>
</comment>
<dbReference type="OMA" id="SNMIETN"/>
<evidence type="ECO:0000313" key="2">
    <source>
        <dbReference type="Proteomes" id="UP000030104"/>
    </source>
</evidence>
<dbReference type="HOGENOM" id="CLU_206747_0_0_1"/>
<gene>
    <name evidence="1" type="ORF">PITC_089620</name>
</gene>
<protein>
    <submittedName>
        <fullName evidence="1">Uncharacterized protein</fullName>
    </submittedName>
</protein>
<dbReference type="AlphaFoldDB" id="A0A0A2LA66"/>
<accession>A0A0A2LA66</accession>
<dbReference type="Proteomes" id="UP000030104">
    <property type="component" value="Unassembled WGS sequence"/>
</dbReference>
<proteinExistence type="predicted"/>
<keyword evidence="2" id="KW-1185">Reference proteome</keyword>
<sequence>MTSNMIETNRLTFRETDEAGNPIATYVYSGDIASITSAKIPAGRVDVIVSGLFYFPMGCF</sequence>